<dbReference type="Proteomes" id="UP000076587">
    <property type="component" value="Unassembled WGS sequence"/>
</dbReference>
<evidence type="ECO:0000259" key="1">
    <source>
        <dbReference type="Pfam" id="PF01609"/>
    </source>
</evidence>
<evidence type="ECO:0000313" key="2">
    <source>
        <dbReference type="EMBL" id="KZN58056.1"/>
    </source>
</evidence>
<reference evidence="2 3" key="1">
    <citation type="submission" date="2013-07" db="EMBL/GenBank/DDBJ databases">
        <title>Comparative Genomic and Metabolomic Analysis of Twelve Strains of Pseudoalteromonas luteoviolacea.</title>
        <authorList>
            <person name="Vynne N.G."/>
            <person name="Mansson M."/>
            <person name="Gram L."/>
        </authorList>
    </citation>
    <scope>NUCLEOTIDE SEQUENCE [LARGE SCALE GENOMIC DNA]</scope>
    <source>
        <strain evidence="2 3">NCIMB 1942</strain>
    </source>
</reference>
<dbReference type="AlphaFoldDB" id="A0A167HF86"/>
<evidence type="ECO:0000313" key="3">
    <source>
        <dbReference type="Proteomes" id="UP000076587"/>
    </source>
</evidence>
<accession>A0A167HF86</accession>
<dbReference type="GO" id="GO:0006313">
    <property type="term" value="P:DNA transposition"/>
    <property type="evidence" value="ECO:0007669"/>
    <property type="project" value="InterPro"/>
</dbReference>
<dbReference type="InterPro" id="IPR002559">
    <property type="entry name" value="Transposase_11"/>
</dbReference>
<dbReference type="PANTHER" id="PTHR30298">
    <property type="entry name" value="H REPEAT-ASSOCIATED PREDICTED TRANSPOSASE"/>
    <property type="match status" value="1"/>
</dbReference>
<dbReference type="EMBL" id="AUXT01000014">
    <property type="protein sequence ID" value="KZN58056.1"/>
    <property type="molecule type" value="Genomic_DNA"/>
</dbReference>
<name>A0A167HF86_9GAMM</name>
<sequence>MGHCKTDAKSNEITAIPELLQLLELKGCLVIIDAMGCQKEIAQKTLEKEADYLLALKANQGGLFEQVKQLLLPEVTRRIQSGTLLSEVDYQRGREEFRAAVVSHDMAQLPETHS</sequence>
<protein>
    <recommendedName>
        <fullName evidence="1">Transposase IS4-like domain-containing protein</fullName>
    </recommendedName>
</protein>
<dbReference type="GO" id="GO:0004803">
    <property type="term" value="F:transposase activity"/>
    <property type="evidence" value="ECO:0007669"/>
    <property type="project" value="InterPro"/>
</dbReference>
<proteinExistence type="predicted"/>
<dbReference type="InterPro" id="IPR051698">
    <property type="entry name" value="Transposase_11-like"/>
</dbReference>
<dbReference type="PANTHER" id="PTHR30298:SF0">
    <property type="entry name" value="PROTEIN YBFL-RELATED"/>
    <property type="match status" value="1"/>
</dbReference>
<dbReference type="GO" id="GO:0003677">
    <property type="term" value="F:DNA binding"/>
    <property type="evidence" value="ECO:0007669"/>
    <property type="project" value="InterPro"/>
</dbReference>
<dbReference type="OrthoDB" id="6648013at2"/>
<dbReference type="PATRIC" id="fig|1365253.3.peg.374"/>
<dbReference type="NCBIfam" id="NF033564">
    <property type="entry name" value="transpos_ISAs1"/>
    <property type="match status" value="1"/>
</dbReference>
<feature type="domain" description="Transposase IS4-like" evidence="1">
    <location>
        <begin position="6"/>
        <end position="61"/>
    </location>
</feature>
<dbReference type="InterPro" id="IPR047647">
    <property type="entry name" value="ISAs1_transpos"/>
</dbReference>
<gene>
    <name evidence="2" type="ORF">N482_22665</name>
</gene>
<dbReference type="Pfam" id="PF01609">
    <property type="entry name" value="DDE_Tnp_1"/>
    <property type="match status" value="1"/>
</dbReference>
<comment type="caution">
    <text evidence="2">The sequence shown here is derived from an EMBL/GenBank/DDBJ whole genome shotgun (WGS) entry which is preliminary data.</text>
</comment>
<organism evidence="2 3">
    <name type="scientific">Pseudoalteromonas luteoviolacea NCIMB 1942</name>
    <dbReference type="NCBI Taxonomy" id="1365253"/>
    <lineage>
        <taxon>Bacteria</taxon>
        <taxon>Pseudomonadati</taxon>
        <taxon>Pseudomonadota</taxon>
        <taxon>Gammaproteobacteria</taxon>
        <taxon>Alteromonadales</taxon>
        <taxon>Pseudoalteromonadaceae</taxon>
        <taxon>Pseudoalteromonas</taxon>
    </lineage>
</organism>